<feature type="coiled-coil region" evidence="1">
    <location>
        <begin position="17"/>
        <end position="86"/>
    </location>
</feature>
<evidence type="ECO:0000313" key="4">
    <source>
        <dbReference type="Proteomes" id="UP001331761"/>
    </source>
</evidence>
<keyword evidence="1" id="KW-0175">Coiled coil</keyword>
<dbReference type="AlphaFoldDB" id="A0AAN8FNX4"/>
<sequence length="283" mass="32380">MASKDGAERDKAVAEQVEELMKTISQKDRQISTLRLRLRKAEEQAESKDKELTESNKKVERLEKSFKTLQRQLAQLRGNYAKQTQEMAAELQAARAHNIRRRGTVGLLPTLQNKQIVNEAEKVERPVQTSEPRRPSQDRYKSVSWADKTAPASILSDRATPKKGSYLMELVEEGTAYFGPCRLFKNGIGDWTKVTTTECGCDLYEYSNSDVRWLSCDRALEINYFGIIGATVITLINGCSIRYFNCGQIELYRLSGEISRFDSVTKQRTETMLHDDRSRYVEM</sequence>
<dbReference type="Proteomes" id="UP001331761">
    <property type="component" value="Unassembled WGS sequence"/>
</dbReference>
<comment type="caution">
    <text evidence="3">The sequence shown here is derived from an EMBL/GenBank/DDBJ whole genome shotgun (WGS) entry which is preliminary data.</text>
</comment>
<organism evidence="3 4">
    <name type="scientific">Trichostrongylus colubriformis</name>
    <name type="common">Black scour worm</name>
    <dbReference type="NCBI Taxonomy" id="6319"/>
    <lineage>
        <taxon>Eukaryota</taxon>
        <taxon>Metazoa</taxon>
        <taxon>Ecdysozoa</taxon>
        <taxon>Nematoda</taxon>
        <taxon>Chromadorea</taxon>
        <taxon>Rhabditida</taxon>
        <taxon>Rhabditina</taxon>
        <taxon>Rhabditomorpha</taxon>
        <taxon>Strongyloidea</taxon>
        <taxon>Trichostrongylidae</taxon>
        <taxon>Trichostrongylus</taxon>
    </lineage>
</organism>
<accession>A0AAN8FNX4</accession>
<dbReference type="Gene3D" id="1.10.287.1490">
    <property type="match status" value="1"/>
</dbReference>
<evidence type="ECO:0000313" key="3">
    <source>
        <dbReference type="EMBL" id="KAK5979610.1"/>
    </source>
</evidence>
<keyword evidence="4" id="KW-1185">Reference proteome</keyword>
<evidence type="ECO:0000256" key="1">
    <source>
        <dbReference type="SAM" id="Coils"/>
    </source>
</evidence>
<reference evidence="3 4" key="1">
    <citation type="submission" date="2019-10" db="EMBL/GenBank/DDBJ databases">
        <title>Assembly and Annotation for the nematode Trichostrongylus colubriformis.</title>
        <authorList>
            <person name="Martin J."/>
        </authorList>
    </citation>
    <scope>NUCLEOTIDE SEQUENCE [LARGE SCALE GENOMIC DNA]</scope>
    <source>
        <strain evidence="3">G859</strain>
        <tissue evidence="3">Whole worm</tissue>
    </source>
</reference>
<evidence type="ECO:0000256" key="2">
    <source>
        <dbReference type="SAM" id="MobiDB-lite"/>
    </source>
</evidence>
<gene>
    <name evidence="3" type="ORF">GCK32_010667</name>
</gene>
<protein>
    <submittedName>
        <fullName evidence="3">Uncharacterized protein</fullName>
    </submittedName>
</protein>
<proteinExistence type="predicted"/>
<feature type="region of interest" description="Disordered" evidence="2">
    <location>
        <begin position="122"/>
        <end position="142"/>
    </location>
</feature>
<name>A0AAN8FNX4_TRICO</name>
<feature type="compositionally biased region" description="Basic and acidic residues" evidence="2">
    <location>
        <begin position="122"/>
        <end position="141"/>
    </location>
</feature>
<dbReference type="EMBL" id="WIXE01008199">
    <property type="protein sequence ID" value="KAK5979610.1"/>
    <property type="molecule type" value="Genomic_DNA"/>
</dbReference>